<evidence type="ECO:0000256" key="4">
    <source>
        <dbReference type="ARBA" id="ARBA00009567"/>
    </source>
</evidence>
<reference evidence="9 10" key="1">
    <citation type="journal article" date="2023" name="Insect Mol. Biol.">
        <title>Genome sequencing provides insights into the evolution of gene families encoding plant cell wall-degrading enzymes in longhorned beetles.</title>
        <authorList>
            <person name="Shin N.R."/>
            <person name="Okamura Y."/>
            <person name="Kirsch R."/>
            <person name="Pauchet Y."/>
        </authorList>
    </citation>
    <scope>NUCLEOTIDE SEQUENCE [LARGE SCALE GENOMIC DNA]</scope>
    <source>
        <strain evidence="9">EAD_L_NR</strain>
    </source>
</reference>
<dbReference type="InterPro" id="IPR027417">
    <property type="entry name" value="P-loop_NTPase"/>
</dbReference>
<keyword evidence="6" id="KW-0963">Cytoplasm</keyword>
<dbReference type="AlphaFoldDB" id="A0AAV8VQ10"/>
<evidence type="ECO:0000256" key="1">
    <source>
        <dbReference type="ARBA" id="ARBA00004123"/>
    </source>
</evidence>
<dbReference type="CDD" id="cd19496">
    <property type="entry name" value="Elp5"/>
    <property type="match status" value="1"/>
</dbReference>
<name>A0AAV8VQ10_9CUCU</name>
<comment type="subcellular location">
    <subcellularLocation>
        <location evidence="2">Cytoplasm</location>
    </subcellularLocation>
    <subcellularLocation>
        <location evidence="1">Nucleus</location>
    </subcellularLocation>
</comment>
<evidence type="ECO:0000313" key="10">
    <source>
        <dbReference type="Proteomes" id="UP001159042"/>
    </source>
</evidence>
<dbReference type="InterPro" id="IPR019519">
    <property type="entry name" value="Elp5"/>
</dbReference>
<dbReference type="GO" id="GO:0002098">
    <property type="term" value="P:tRNA wobble uridine modification"/>
    <property type="evidence" value="ECO:0007669"/>
    <property type="project" value="InterPro"/>
</dbReference>
<dbReference type="Proteomes" id="UP001159042">
    <property type="component" value="Unassembled WGS sequence"/>
</dbReference>
<evidence type="ECO:0000256" key="6">
    <source>
        <dbReference type="ARBA" id="ARBA00022490"/>
    </source>
</evidence>
<dbReference type="GO" id="GO:0000049">
    <property type="term" value="F:tRNA binding"/>
    <property type="evidence" value="ECO:0007669"/>
    <property type="project" value="TreeGrafter"/>
</dbReference>
<dbReference type="GO" id="GO:0005634">
    <property type="term" value="C:nucleus"/>
    <property type="evidence" value="ECO:0007669"/>
    <property type="project" value="UniProtKB-SubCell"/>
</dbReference>
<keyword evidence="7" id="KW-0819">tRNA processing</keyword>
<evidence type="ECO:0000256" key="2">
    <source>
        <dbReference type="ARBA" id="ARBA00004496"/>
    </source>
</evidence>
<dbReference type="Gene3D" id="3.40.50.300">
    <property type="entry name" value="P-loop containing nucleotide triphosphate hydrolases"/>
    <property type="match status" value="1"/>
</dbReference>
<sequence>MLKSYLTSRPYTKFVLIEDSLEERGQPIFDFLVGTHLDRPQSIVHLFTFHGSFARALKRFGTKTNFVIHDFTSNSCGWNGKKNEESFEDAALKLSANDVVVVDSLAHAIHQCGLSETYRVFNALKNQAVAQVIALLHKDLLPSTDKVNKTFEHLCTLSLVVEPKFRSEDKRVQYTYKKLSGRVIKQVEEYNFVNGDLFTKKIERLDPKKLLQESVVPQVNPETLSTFKIGLSDKEKEAREQLVLPYLPKNEEESKEEEGAEIFYQLDEVDDWDEEDPDDDLDI</sequence>
<comment type="caution">
    <text evidence="9">The sequence shown here is derived from an EMBL/GenBank/DDBJ whole genome shotgun (WGS) entry which is preliminary data.</text>
</comment>
<organism evidence="9 10">
    <name type="scientific">Exocentrus adspersus</name>
    <dbReference type="NCBI Taxonomy" id="1586481"/>
    <lineage>
        <taxon>Eukaryota</taxon>
        <taxon>Metazoa</taxon>
        <taxon>Ecdysozoa</taxon>
        <taxon>Arthropoda</taxon>
        <taxon>Hexapoda</taxon>
        <taxon>Insecta</taxon>
        <taxon>Pterygota</taxon>
        <taxon>Neoptera</taxon>
        <taxon>Endopterygota</taxon>
        <taxon>Coleoptera</taxon>
        <taxon>Polyphaga</taxon>
        <taxon>Cucujiformia</taxon>
        <taxon>Chrysomeloidea</taxon>
        <taxon>Cerambycidae</taxon>
        <taxon>Lamiinae</taxon>
        <taxon>Acanthocinini</taxon>
        <taxon>Exocentrus</taxon>
    </lineage>
</organism>
<dbReference type="EMBL" id="JANEYG010000041">
    <property type="protein sequence ID" value="KAJ8916531.1"/>
    <property type="molecule type" value="Genomic_DNA"/>
</dbReference>
<protein>
    <recommendedName>
        <fullName evidence="5">Elongator complex protein 5</fullName>
    </recommendedName>
</protein>
<keyword evidence="10" id="KW-1185">Reference proteome</keyword>
<dbReference type="GO" id="GO:0033588">
    <property type="term" value="C:elongator holoenzyme complex"/>
    <property type="evidence" value="ECO:0007669"/>
    <property type="project" value="InterPro"/>
</dbReference>
<comment type="similarity">
    <text evidence="4">Belongs to the ELP5 family.</text>
</comment>
<dbReference type="Pfam" id="PF10483">
    <property type="entry name" value="Elong_Iki1"/>
    <property type="match status" value="2"/>
</dbReference>
<evidence type="ECO:0000256" key="5">
    <source>
        <dbReference type="ARBA" id="ARBA00020264"/>
    </source>
</evidence>
<gene>
    <name evidence="9" type="ORF">NQ315_000173</name>
</gene>
<evidence type="ECO:0000313" key="9">
    <source>
        <dbReference type="EMBL" id="KAJ8916531.1"/>
    </source>
</evidence>
<evidence type="ECO:0000256" key="8">
    <source>
        <dbReference type="ARBA" id="ARBA00023242"/>
    </source>
</evidence>
<comment type="pathway">
    <text evidence="3">tRNA modification; 5-methoxycarbonylmethyl-2-thiouridine-tRNA biosynthesis.</text>
</comment>
<accession>A0AAV8VQ10</accession>
<dbReference type="GO" id="GO:0005829">
    <property type="term" value="C:cytosol"/>
    <property type="evidence" value="ECO:0007669"/>
    <property type="project" value="TreeGrafter"/>
</dbReference>
<dbReference type="PANTHER" id="PTHR15641">
    <property type="entry name" value="ELONGATOR COMPLEX PROTEIN 5"/>
    <property type="match status" value="1"/>
</dbReference>
<proteinExistence type="inferred from homology"/>
<evidence type="ECO:0000256" key="3">
    <source>
        <dbReference type="ARBA" id="ARBA00005043"/>
    </source>
</evidence>
<keyword evidence="8" id="KW-0539">Nucleus</keyword>
<dbReference type="PANTHER" id="PTHR15641:SF1">
    <property type="entry name" value="ELONGATOR COMPLEX PROTEIN 5"/>
    <property type="match status" value="1"/>
</dbReference>
<evidence type="ECO:0000256" key="7">
    <source>
        <dbReference type="ARBA" id="ARBA00022694"/>
    </source>
</evidence>